<dbReference type="EMBL" id="BART01020387">
    <property type="protein sequence ID" value="GAH03471.1"/>
    <property type="molecule type" value="Genomic_DNA"/>
</dbReference>
<dbReference type="AlphaFoldDB" id="X1C605"/>
<reference evidence="1" key="1">
    <citation type="journal article" date="2014" name="Front. Microbiol.">
        <title>High frequency of phylogenetically diverse reductive dehalogenase-homologous genes in deep subseafloor sedimentary metagenomes.</title>
        <authorList>
            <person name="Kawai M."/>
            <person name="Futagami T."/>
            <person name="Toyoda A."/>
            <person name="Takaki Y."/>
            <person name="Nishi S."/>
            <person name="Hori S."/>
            <person name="Arai W."/>
            <person name="Tsubouchi T."/>
            <person name="Morono Y."/>
            <person name="Uchiyama I."/>
            <person name="Ito T."/>
            <person name="Fujiyama A."/>
            <person name="Inagaki F."/>
            <person name="Takami H."/>
        </authorList>
    </citation>
    <scope>NUCLEOTIDE SEQUENCE</scope>
    <source>
        <strain evidence="1">Expedition CK06-06</strain>
    </source>
</reference>
<sequence length="62" mass="7364">MENKDEQPCAGCVFKELSCKPSISKELYEDVFALWDETYKRTAEDNEPQIALERFKNKYEVR</sequence>
<accession>X1C605</accession>
<name>X1C605_9ZZZZ</name>
<evidence type="ECO:0000313" key="1">
    <source>
        <dbReference type="EMBL" id="GAH03471.1"/>
    </source>
</evidence>
<organism evidence="1">
    <name type="scientific">marine sediment metagenome</name>
    <dbReference type="NCBI Taxonomy" id="412755"/>
    <lineage>
        <taxon>unclassified sequences</taxon>
        <taxon>metagenomes</taxon>
        <taxon>ecological metagenomes</taxon>
    </lineage>
</organism>
<proteinExistence type="predicted"/>
<comment type="caution">
    <text evidence="1">The sequence shown here is derived from an EMBL/GenBank/DDBJ whole genome shotgun (WGS) entry which is preliminary data.</text>
</comment>
<gene>
    <name evidence="1" type="ORF">S01H4_37897</name>
</gene>
<protein>
    <submittedName>
        <fullName evidence="1">Uncharacterized protein</fullName>
    </submittedName>
</protein>